<keyword evidence="4 7" id="KW-0812">Transmembrane</keyword>
<dbReference type="InterPro" id="IPR051907">
    <property type="entry name" value="DoxX-like_oxidoreductase"/>
</dbReference>
<feature type="transmembrane region" description="Helical" evidence="7">
    <location>
        <begin position="59"/>
        <end position="77"/>
    </location>
</feature>
<feature type="transmembrane region" description="Helical" evidence="7">
    <location>
        <begin position="21"/>
        <end position="39"/>
    </location>
</feature>
<evidence type="ECO:0000313" key="9">
    <source>
        <dbReference type="Proteomes" id="UP000198984"/>
    </source>
</evidence>
<reference evidence="8 9" key="1">
    <citation type="submission" date="2016-10" db="EMBL/GenBank/DDBJ databases">
        <authorList>
            <person name="de Groot N.N."/>
        </authorList>
    </citation>
    <scope>NUCLEOTIDE SEQUENCE [LARGE SCALE GENOMIC DNA]</scope>
    <source>
        <strain evidence="8 9">DSM 21039</strain>
    </source>
</reference>
<dbReference type="STRING" id="573321.SAMN04488505_105351"/>
<evidence type="ECO:0000256" key="5">
    <source>
        <dbReference type="ARBA" id="ARBA00022989"/>
    </source>
</evidence>
<dbReference type="GO" id="GO:0005886">
    <property type="term" value="C:plasma membrane"/>
    <property type="evidence" value="ECO:0007669"/>
    <property type="project" value="UniProtKB-SubCell"/>
</dbReference>
<name>A0A1H8AAG0_9BACT</name>
<evidence type="ECO:0000313" key="8">
    <source>
        <dbReference type="EMBL" id="SEM66788.1"/>
    </source>
</evidence>
<dbReference type="PANTHER" id="PTHR33452:SF1">
    <property type="entry name" value="INNER MEMBRANE PROTEIN YPHA-RELATED"/>
    <property type="match status" value="1"/>
</dbReference>
<comment type="subcellular location">
    <subcellularLocation>
        <location evidence="1">Cell membrane</location>
        <topology evidence="1">Multi-pass membrane protein</topology>
    </subcellularLocation>
</comment>
<protein>
    <submittedName>
        <fullName evidence="8">Uncharacterized membrane protein YphA, DoxX/SURF4 family</fullName>
    </submittedName>
</protein>
<accession>A0A1H8AAG0</accession>
<evidence type="ECO:0000256" key="1">
    <source>
        <dbReference type="ARBA" id="ARBA00004651"/>
    </source>
</evidence>
<dbReference type="EMBL" id="FOBB01000005">
    <property type="protein sequence ID" value="SEM66788.1"/>
    <property type="molecule type" value="Genomic_DNA"/>
</dbReference>
<evidence type="ECO:0000256" key="3">
    <source>
        <dbReference type="ARBA" id="ARBA00022475"/>
    </source>
</evidence>
<dbReference type="OrthoDB" id="680764at2"/>
<feature type="transmembrane region" description="Helical" evidence="7">
    <location>
        <begin position="84"/>
        <end position="101"/>
    </location>
</feature>
<keyword evidence="9" id="KW-1185">Reference proteome</keyword>
<dbReference type="Pfam" id="PF07681">
    <property type="entry name" value="DoxX"/>
    <property type="match status" value="1"/>
</dbReference>
<evidence type="ECO:0000256" key="6">
    <source>
        <dbReference type="ARBA" id="ARBA00023136"/>
    </source>
</evidence>
<dbReference type="Proteomes" id="UP000198984">
    <property type="component" value="Unassembled WGS sequence"/>
</dbReference>
<evidence type="ECO:0000256" key="7">
    <source>
        <dbReference type="SAM" id="Phobius"/>
    </source>
</evidence>
<comment type="similarity">
    <text evidence="2">Belongs to the DoxX family.</text>
</comment>
<sequence length="145" mass="16105">MNLLQKIEIWGDRHHPKWLDAVRIGLGIFLFWMGVLFVQNRDALTALINENPTLTVVSFWLAHYIVFAHLAGGVLIMLGSLTRLAVLVNIPVLIGAVFFVHSPTGLFAVHSIPGISIVVLLLLVFFLIEGSGPLSVDEYMRRHPA</sequence>
<proteinExistence type="inferred from homology"/>
<keyword evidence="6 7" id="KW-0472">Membrane</keyword>
<dbReference type="RefSeq" id="WP_089917003.1">
    <property type="nucleotide sequence ID" value="NZ_FOBB01000005.1"/>
</dbReference>
<evidence type="ECO:0000256" key="2">
    <source>
        <dbReference type="ARBA" id="ARBA00006679"/>
    </source>
</evidence>
<organism evidence="8 9">
    <name type="scientific">Chitinophaga rupis</name>
    <dbReference type="NCBI Taxonomy" id="573321"/>
    <lineage>
        <taxon>Bacteria</taxon>
        <taxon>Pseudomonadati</taxon>
        <taxon>Bacteroidota</taxon>
        <taxon>Chitinophagia</taxon>
        <taxon>Chitinophagales</taxon>
        <taxon>Chitinophagaceae</taxon>
        <taxon>Chitinophaga</taxon>
    </lineage>
</organism>
<feature type="transmembrane region" description="Helical" evidence="7">
    <location>
        <begin position="107"/>
        <end position="128"/>
    </location>
</feature>
<keyword evidence="5 7" id="KW-1133">Transmembrane helix</keyword>
<evidence type="ECO:0000256" key="4">
    <source>
        <dbReference type="ARBA" id="ARBA00022692"/>
    </source>
</evidence>
<dbReference type="PANTHER" id="PTHR33452">
    <property type="entry name" value="OXIDOREDUCTASE CATD-RELATED"/>
    <property type="match status" value="1"/>
</dbReference>
<keyword evidence="3" id="KW-1003">Cell membrane</keyword>
<dbReference type="AlphaFoldDB" id="A0A1H8AAG0"/>
<gene>
    <name evidence="8" type="ORF">SAMN04488505_105351</name>
</gene>
<dbReference type="InterPro" id="IPR032808">
    <property type="entry name" value="DoxX"/>
</dbReference>